<dbReference type="SUPFAM" id="SSF55729">
    <property type="entry name" value="Acyl-CoA N-acyltransferases (Nat)"/>
    <property type="match status" value="1"/>
</dbReference>
<keyword evidence="2" id="KW-0012">Acyltransferase</keyword>
<gene>
    <name evidence="4" type="ORF">EV644_105249</name>
</gene>
<reference evidence="4 5" key="1">
    <citation type="journal article" date="2015" name="Stand. Genomic Sci.">
        <title>Genomic Encyclopedia of Bacterial and Archaeal Type Strains, Phase III: the genomes of soil and plant-associated and newly described type strains.</title>
        <authorList>
            <person name="Whitman W.B."/>
            <person name="Woyke T."/>
            <person name="Klenk H.P."/>
            <person name="Zhou Y."/>
            <person name="Lilburn T.G."/>
            <person name="Beck B.J."/>
            <person name="De Vos P."/>
            <person name="Vandamme P."/>
            <person name="Eisen J.A."/>
            <person name="Garrity G."/>
            <person name="Hugenholtz P."/>
            <person name="Kyrpides N.C."/>
        </authorList>
    </citation>
    <scope>NUCLEOTIDE SEQUENCE [LARGE SCALE GENOMIC DNA]</scope>
    <source>
        <strain evidence="4 5">VKM Ac-2538</strain>
    </source>
</reference>
<sequence length="168" mass="18194">MCEGWAVATIEVRKRVEGDLDECVRLLRGVQETAGYPVNWPEDAAHWLTSPDALGCWVITVDERVAGHVALTADRTSDVLVERLFVDPEQTGAGLGRRLLDHCVAVAGEHGRRLGLEVADNCGAAIAMYRRAGWREAGRTPVDWGGDQASELIRFEAPTESATPATSA</sequence>
<evidence type="ECO:0000256" key="1">
    <source>
        <dbReference type="ARBA" id="ARBA00022679"/>
    </source>
</evidence>
<keyword evidence="5" id="KW-1185">Reference proteome</keyword>
<dbReference type="InterPro" id="IPR000182">
    <property type="entry name" value="GNAT_dom"/>
</dbReference>
<evidence type="ECO:0000256" key="2">
    <source>
        <dbReference type="ARBA" id="ARBA00023315"/>
    </source>
</evidence>
<dbReference type="Pfam" id="PF00583">
    <property type="entry name" value="Acetyltransf_1"/>
    <property type="match status" value="1"/>
</dbReference>
<organism evidence="4 5">
    <name type="scientific">Kribbella orskensis</name>
    <dbReference type="NCBI Taxonomy" id="2512216"/>
    <lineage>
        <taxon>Bacteria</taxon>
        <taxon>Bacillati</taxon>
        <taxon>Actinomycetota</taxon>
        <taxon>Actinomycetes</taxon>
        <taxon>Propionibacteriales</taxon>
        <taxon>Kribbellaceae</taxon>
        <taxon>Kribbella</taxon>
    </lineage>
</organism>
<evidence type="ECO:0000313" key="4">
    <source>
        <dbReference type="EMBL" id="TCO24216.1"/>
    </source>
</evidence>
<protein>
    <submittedName>
        <fullName evidence="4">Ribosomal protein S18 acetylase RimI-like enzyme</fullName>
    </submittedName>
</protein>
<comment type="caution">
    <text evidence="4">The sequence shown here is derived from an EMBL/GenBank/DDBJ whole genome shotgun (WGS) entry which is preliminary data.</text>
</comment>
<dbReference type="Proteomes" id="UP000295818">
    <property type="component" value="Unassembled WGS sequence"/>
</dbReference>
<dbReference type="PANTHER" id="PTHR43877">
    <property type="entry name" value="AMINOALKYLPHOSPHONATE N-ACETYLTRANSFERASE-RELATED-RELATED"/>
    <property type="match status" value="1"/>
</dbReference>
<accession>A0ABY2BLE5</accession>
<feature type="domain" description="N-acetyltransferase" evidence="3">
    <location>
        <begin position="10"/>
        <end position="158"/>
    </location>
</feature>
<dbReference type="InterPro" id="IPR016181">
    <property type="entry name" value="Acyl_CoA_acyltransferase"/>
</dbReference>
<name>A0ABY2BLE5_9ACTN</name>
<dbReference type="PROSITE" id="PS51186">
    <property type="entry name" value="GNAT"/>
    <property type="match status" value="1"/>
</dbReference>
<dbReference type="Gene3D" id="3.40.630.30">
    <property type="match status" value="1"/>
</dbReference>
<dbReference type="EMBL" id="SLWM01000005">
    <property type="protein sequence ID" value="TCO24216.1"/>
    <property type="molecule type" value="Genomic_DNA"/>
</dbReference>
<evidence type="ECO:0000313" key="5">
    <source>
        <dbReference type="Proteomes" id="UP000295818"/>
    </source>
</evidence>
<evidence type="ECO:0000259" key="3">
    <source>
        <dbReference type="PROSITE" id="PS51186"/>
    </source>
</evidence>
<proteinExistence type="predicted"/>
<keyword evidence="1" id="KW-0808">Transferase</keyword>
<dbReference type="InterPro" id="IPR050832">
    <property type="entry name" value="Bact_Acetyltransf"/>
</dbReference>
<dbReference type="CDD" id="cd04301">
    <property type="entry name" value="NAT_SF"/>
    <property type="match status" value="1"/>
</dbReference>